<evidence type="ECO:0000313" key="1">
    <source>
        <dbReference type="EMBL" id="KAH1122511.1"/>
    </source>
</evidence>
<gene>
    <name evidence="1" type="ORF">J1N35_005671</name>
</gene>
<organism evidence="1 2">
    <name type="scientific">Gossypium stocksii</name>
    <dbReference type="NCBI Taxonomy" id="47602"/>
    <lineage>
        <taxon>Eukaryota</taxon>
        <taxon>Viridiplantae</taxon>
        <taxon>Streptophyta</taxon>
        <taxon>Embryophyta</taxon>
        <taxon>Tracheophyta</taxon>
        <taxon>Spermatophyta</taxon>
        <taxon>Magnoliopsida</taxon>
        <taxon>eudicotyledons</taxon>
        <taxon>Gunneridae</taxon>
        <taxon>Pentapetalae</taxon>
        <taxon>rosids</taxon>
        <taxon>malvids</taxon>
        <taxon>Malvales</taxon>
        <taxon>Malvaceae</taxon>
        <taxon>Malvoideae</taxon>
        <taxon>Gossypium</taxon>
    </lineage>
</organism>
<sequence length="104" mass="11702">MEGAIANFWWQKGMVERIKEYTFIYLTKYLGFKRNSPGGNVLIRLPGSLKISWLMIRGANGRVLGSRTVLNDNIPSIFVAEALALYSTSSNGTGFGFHYHGDRR</sequence>
<keyword evidence="2" id="KW-1185">Reference proteome</keyword>
<comment type="caution">
    <text evidence="1">The sequence shown here is derived from an EMBL/GenBank/DDBJ whole genome shotgun (WGS) entry which is preliminary data.</text>
</comment>
<dbReference type="Proteomes" id="UP000828251">
    <property type="component" value="Unassembled WGS sequence"/>
</dbReference>
<dbReference type="AlphaFoldDB" id="A0A9D4AJH2"/>
<dbReference type="EMBL" id="JAIQCV010000002">
    <property type="protein sequence ID" value="KAH1122511.1"/>
    <property type="molecule type" value="Genomic_DNA"/>
</dbReference>
<name>A0A9D4AJH2_9ROSI</name>
<reference evidence="1 2" key="1">
    <citation type="journal article" date="2021" name="Plant Biotechnol. J.">
        <title>Multi-omics assisted identification of the key and species-specific regulatory components of drought-tolerant mechanisms in Gossypium stocksii.</title>
        <authorList>
            <person name="Yu D."/>
            <person name="Ke L."/>
            <person name="Zhang D."/>
            <person name="Wu Y."/>
            <person name="Sun Y."/>
            <person name="Mei J."/>
            <person name="Sun J."/>
            <person name="Sun Y."/>
        </authorList>
    </citation>
    <scope>NUCLEOTIDE SEQUENCE [LARGE SCALE GENOMIC DNA]</scope>
    <source>
        <strain evidence="2">cv. E1</strain>
        <tissue evidence="1">Leaf</tissue>
    </source>
</reference>
<proteinExistence type="predicted"/>
<protein>
    <submittedName>
        <fullName evidence="1">Uncharacterized protein</fullName>
    </submittedName>
</protein>
<evidence type="ECO:0000313" key="2">
    <source>
        <dbReference type="Proteomes" id="UP000828251"/>
    </source>
</evidence>
<accession>A0A9D4AJH2</accession>
<dbReference type="OrthoDB" id="994582at2759"/>